<name>A0A8T0PHM7_PANVG</name>
<dbReference type="AlphaFoldDB" id="A0A8T0PHM7"/>
<evidence type="ECO:0000313" key="2">
    <source>
        <dbReference type="EMBL" id="KAG2558676.1"/>
    </source>
</evidence>
<protein>
    <submittedName>
        <fullName evidence="2">Uncharacterized protein</fullName>
    </submittedName>
</protein>
<dbReference type="Proteomes" id="UP000823388">
    <property type="component" value="Chromosome 8N"/>
</dbReference>
<proteinExistence type="predicted"/>
<keyword evidence="3" id="KW-1185">Reference proteome</keyword>
<sequence>MAPLKRGTDNVLMLMALVVAMAMIFSSCHATSNAIETGTICVPDPYCMAAGCRIPCYTPQIAFCRSANHQLLCCCGDPSSQSPSIVMNSSRPK</sequence>
<feature type="chain" id="PRO_5035787242" evidence="1">
    <location>
        <begin position="31"/>
        <end position="93"/>
    </location>
</feature>
<accession>A0A8T0PHM7</accession>
<feature type="signal peptide" evidence="1">
    <location>
        <begin position="1"/>
        <end position="30"/>
    </location>
</feature>
<organism evidence="2 3">
    <name type="scientific">Panicum virgatum</name>
    <name type="common">Blackwell switchgrass</name>
    <dbReference type="NCBI Taxonomy" id="38727"/>
    <lineage>
        <taxon>Eukaryota</taxon>
        <taxon>Viridiplantae</taxon>
        <taxon>Streptophyta</taxon>
        <taxon>Embryophyta</taxon>
        <taxon>Tracheophyta</taxon>
        <taxon>Spermatophyta</taxon>
        <taxon>Magnoliopsida</taxon>
        <taxon>Liliopsida</taxon>
        <taxon>Poales</taxon>
        <taxon>Poaceae</taxon>
        <taxon>PACMAD clade</taxon>
        <taxon>Panicoideae</taxon>
        <taxon>Panicodae</taxon>
        <taxon>Paniceae</taxon>
        <taxon>Panicinae</taxon>
        <taxon>Panicum</taxon>
        <taxon>Panicum sect. Hiantes</taxon>
    </lineage>
</organism>
<dbReference type="PROSITE" id="PS51257">
    <property type="entry name" value="PROKAR_LIPOPROTEIN"/>
    <property type="match status" value="1"/>
</dbReference>
<evidence type="ECO:0000256" key="1">
    <source>
        <dbReference type="SAM" id="SignalP"/>
    </source>
</evidence>
<comment type="caution">
    <text evidence="2">The sequence shown here is derived from an EMBL/GenBank/DDBJ whole genome shotgun (WGS) entry which is preliminary data.</text>
</comment>
<reference evidence="2" key="1">
    <citation type="submission" date="2020-05" db="EMBL/GenBank/DDBJ databases">
        <title>WGS assembly of Panicum virgatum.</title>
        <authorList>
            <person name="Lovell J.T."/>
            <person name="Jenkins J."/>
            <person name="Shu S."/>
            <person name="Juenger T.E."/>
            <person name="Schmutz J."/>
        </authorList>
    </citation>
    <scope>NUCLEOTIDE SEQUENCE</scope>
    <source>
        <strain evidence="2">AP13</strain>
    </source>
</reference>
<evidence type="ECO:0000313" key="3">
    <source>
        <dbReference type="Proteomes" id="UP000823388"/>
    </source>
</evidence>
<keyword evidence="1" id="KW-0732">Signal</keyword>
<dbReference type="EMBL" id="CM029052">
    <property type="protein sequence ID" value="KAG2558676.1"/>
    <property type="molecule type" value="Genomic_DNA"/>
</dbReference>
<gene>
    <name evidence="2" type="ORF">PVAP13_8NG282400</name>
</gene>